<evidence type="ECO:0000313" key="3">
    <source>
        <dbReference type="Proteomes" id="UP001501414"/>
    </source>
</evidence>
<evidence type="ECO:0000256" key="1">
    <source>
        <dbReference type="SAM" id="Phobius"/>
    </source>
</evidence>
<accession>A0ABN1XQ92</accession>
<name>A0ABN1XQ92_9PSEU</name>
<gene>
    <name evidence="2" type="ORF">GCM10009613_11850</name>
</gene>
<reference evidence="2 3" key="1">
    <citation type="journal article" date="2019" name="Int. J. Syst. Evol. Microbiol.">
        <title>The Global Catalogue of Microorganisms (GCM) 10K type strain sequencing project: providing services to taxonomists for standard genome sequencing and annotation.</title>
        <authorList>
            <consortium name="The Broad Institute Genomics Platform"/>
            <consortium name="The Broad Institute Genome Sequencing Center for Infectious Disease"/>
            <person name="Wu L."/>
            <person name="Ma J."/>
        </authorList>
    </citation>
    <scope>NUCLEOTIDE SEQUENCE [LARGE SCALE GENOMIC DNA]</scope>
    <source>
        <strain evidence="2 3">JCM 11896</strain>
    </source>
</reference>
<evidence type="ECO:0000313" key="2">
    <source>
        <dbReference type="EMBL" id="GAA1383029.1"/>
    </source>
</evidence>
<keyword evidence="1" id="KW-0472">Membrane</keyword>
<evidence type="ECO:0008006" key="4">
    <source>
        <dbReference type="Google" id="ProtNLM"/>
    </source>
</evidence>
<dbReference type="RefSeq" id="WP_344019100.1">
    <property type="nucleotide sequence ID" value="NZ_BAAAJK010000004.1"/>
</dbReference>
<dbReference type="EMBL" id="BAAAJK010000004">
    <property type="protein sequence ID" value="GAA1383029.1"/>
    <property type="molecule type" value="Genomic_DNA"/>
</dbReference>
<proteinExistence type="predicted"/>
<feature type="transmembrane region" description="Helical" evidence="1">
    <location>
        <begin position="12"/>
        <end position="39"/>
    </location>
</feature>
<keyword evidence="1" id="KW-0812">Transmembrane</keyword>
<keyword evidence="3" id="KW-1185">Reference proteome</keyword>
<keyword evidence="1" id="KW-1133">Transmembrane helix</keyword>
<sequence>MNATQTGLLAGLLLGVAGSTAGFLAFVITLVLGVIGLLAGRVLDGELDISGVFGRGRDR</sequence>
<protein>
    <recommendedName>
        <fullName evidence="4">DUF2273 domain-containing protein</fullName>
    </recommendedName>
</protein>
<comment type="caution">
    <text evidence="2">The sequence shown here is derived from an EMBL/GenBank/DDBJ whole genome shotgun (WGS) entry which is preliminary data.</text>
</comment>
<dbReference type="Proteomes" id="UP001501414">
    <property type="component" value="Unassembled WGS sequence"/>
</dbReference>
<organism evidence="2 3">
    <name type="scientific">Pseudonocardia kongjuensis</name>
    <dbReference type="NCBI Taxonomy" id="102227"/>
    <lineage>
        <taxon>Bacteria</taxon>
        <taxon>Bacillati</taxon>
        <taxon>Actinomycetota</taxon>
        <taxon>Actinomycetes</taxon>
        <taxon>Pseudonocardiales</taxon>
        <taxon>Pseudonocardiaceae</taxon>
        <taxon>Pseudonocardia</taxon>
    </lineage>
</organism>